<evidence type="ECO:0000313" key="1">
    <source>
        <dbReference type="EMBL" id="KAF9654415.1"/>
    </source>
</evidence>
<comment type="caution">
    <text evidence="1">The sequence shown here is derived from an EMBL/GenBank/DDBJ whole genome shotgun (WGS) entry which is preliminary data.</text>
</comment>
<name>A0ACB6ZX60_THEGA</name>
<proteinExistence type="predicted"/>
<dbReference type="EMBL" id="MU117961">
    <property type="protein sequence ID" value="KAF9654415.1"/>
    <property type="molecule type" value="Genomic_DNA"/>
</dbReference>
<accession>A0ACB6ZX60</accession>
<gene>
    <name evidence="1" type="ORF">BDM02DRAFT_158937</name>
</gene>
<sequence length="396" mass="42989">MRPSVKRALSAGRASDIEPGSALPDEWEKQHLITESNREGEVRGGGEGKEVQQARRVGEGKKAPALLQPSHKKNGVASSSLTLTRRLKAKAVRESPHVRKLRDKLAGRAIAGGTGRRPGIEAALEVSRRGHAVLDACGFPENAGAPTTTSVAMFEEKGTDRASLGETIGCTMPYSGDNQEGGVINRHTGSVVGGPSFRSTLKRNTVPVEFRFELAARLGTSRGSAVKENPGPSASRSSREDGAKAAGSSRKRPRLGELRDGKSGEVGFEEPPPPSRLGETEGDHHDHIGSHAGAWKRNTHSRSKNSSATSMGRSQKRPLIIPEGFRFSTEQRAKDREKFDEAVRVKQKEKERQLEEDHTAKAVEEERGVQEMRKRAVPKANSVPEWYATMPKRKAA</sequence>
<keyword evidence="2" id="KW-1185">Reference proteome</keyword>
<dbReference type="Proteomes" id="UP000886501">
    <property type="component" value="Unassembled WGS sequence"/>
</dbReference>
<organism evidence="1 2">
    <name type="scientific">Thelephora ganbajun</name>
    <name type="common">Ganba fungus</name>
    <dbReference type="NCBI Taxonomy" id="370292"/>
    <lineage>
        <taxon>Eukaryota</taxon>
        <taxon>Fungi</taxon>
        <taxon>Dikarya</taxon>
        <taxon>Basidiomycota</taxon>
        <taxon>Agaricomycotina</taxon>
        <taxon>Agaricomycetes</taxon>
        <taxon>Thelephorales</taxon>
        <taxon>Thelephoraceae</taxon>
        <taxon>Thelephora</taxon>
    </lineage>
</organism>
<evidence type="ECO:0000313" key="2">
    <source>
        <dbReference type="Proteomes" id="UP000886501"/>
    </source>
</evidence>
<protein>
    <submittedName>
        <fullName evidence="1">Uncharacterized protein</fullName>
    </submittedName>
</protein>
<reference evidence="1" key="1">
    <citation type="submission" date="2019-10" db="EMBL/GenBank/DDBJ databases">
        <authorList>
            <consortium name="DOE Joint Genome Institute"/>
            <person name="Kuo A."/>
            <person name="Miyauchi S."/>
            <person name="Kiss E."/>
            <person name="Drula E."/>
            <person name="Kohler A."/>
            <person name="Sanchez-Garcia M."/>
            <person name="Andreopoulos B."/>
            <person name="Barry K.W."/>
            <person name="Bonito G."/>
            <person name="Buee M."/>
            <person name="Carver A."/>
            <person name="Chen C."/>
            <person name="Cichocki N."/>
            <person name="Clum A."/>
            <person name="Culley D."/>
            <person name="Crous P.W."/>
            <person name="Fauchery L."/>
            <person name="Girlanda M."/>
            <person name="Hayes R."/>
            <person name="Keri Z."/>
            <person name="Labutti K."/>
            <person name="Lipzen A."/>
            <person name="Lombard V."/>
            <person name="Magnuson J."/>
            <person name="Maillard F."/>
            <person name="Morin E."/>
            <person name="Murat C."/>
            <person name="Nolan M."/>
            <person name="Ohm R."/>
            <person name="Pangilinan J."/>
            <person name="Pereira M."/>
            <person name="Perotto S."/>
            <person name="Peter M."/>
            <person name="Riley R."/>
            <person name="Sitrit Y."/>
            <person name="Stielow B."/>
            <person name="Szollosi G."/>
            <person name="Zifcakova L."/>
            <person name="Stursova M."/>
            <person name="Spatafora J.W."/>
            <person name="Tedersoo L."/>
            <person name="Vaario L.-M."/>
            <person name="Yamada A."/>
            <person name="Yan M."/>
            <person name="Wang P."/>
            <person name="Xu J."/>
            <person name="Bruns T."/>
            <person name="Baldrian P."/>
            <person name="Vilgalys R."/>
            <person name="Henrissat B."/>
            <person name="Grigoriev I.V."/>
            <person name="Hibbett D."/>
            <person name="Nagy L.G."/>
            <person name="Martin F.M."/>
        </authorList>
    </citation>
    <scope>NUCLEOTIDE SEQUENCE</scope>
    <source>
        <strain evidence="1">P2</strain>
    </source>
</reference>
<reference evidence="1" key="2">
    <citation type="journal article" date="2020" name="Nat. Commun.">
        <title>Large-scale genome sequencing of mycorrhizal fungi provides insights into the early evolution of symbiotic traits.</title>
        <authorList>
            <person name="Miyauchi S."/>
            <person name="Kiss E."/>
            <person name="Kuo A."/>
            <person name="Drula E."/>
            <person name="Kohler A."/>
            <person name="Sanchez-Garcia M."/>
            <person name="Morin E."/>
            <person name="Andreopoulos B."/>
            <person name="Barry K.W."/>
            <person name="Bonito G."/>
            <person name="Buee M."/>
            <person name="Carver A."/>
            <person name="Chen C."/>
            <person name="Cichocki N."/>
            <person name="Clum A."/>
            <person name="Culley D."/>
            <person name="Crous P.W."/>
            <person name="Fauchery L."/>
            <person name="Girlanda M."/>
            <person name="Hayes R.D."/>
            <person name="Keri Z."/>
            <person name="LaButti K."/>
            <person name="Lipzen A."/>
            <person name="Lombard V."/>
            <person name="Magnuson J."/>
            <person name="Maillard F."/>
            <person name="Murat C."/>
            <person name="Nolan M."/>
            <person name="Ohm R.A."/>
            <person name="Pangilinan J."/>
            <person name="Pereira M.F."/>
            <person name="Perotto S."/>
            <person name="Peter M."/>
            <person name="Pfister S."/>
            <person name="Riley R."/>
            <person name="Sitrit Y."/>
            <person name="Stielow J.B."/>
            <person name="Szollosi G."/>
            <person name="Zifcakova L."/>
            <person name="Stursova M."/>
            <person name="Spatafora J.W."/>
            <person name="Tedersoo L."/>
            <person name="Vaario L.M."/>
            <person name="Yamada A."/>
            <person name="Yan M."/>
            <person name="Wang P."/>
            <person name="Xu J."/>
            <person name="Bruns T."/>
            <person name="Baldrian P."/>
            <person name="Vilgalys R."/>
            <person name="Dunand C."/>
            <person name="Henrissat B."/>
            <person name="Grigoriev I.V."/>
            <person name="Hibbett D."/>
            <person name="Nagy L.G."/>
            <person name="Martin F.M."/>
        </authorList>
    </citation>
    <scope>NUCLEOTIDE SEQUENCE</scope>
    <source>
        <strain evidence="1">P2</strain>
    </source>
</reference>